<organism evidence="3 4">
    <name type="scientific">Clostridium cadaveris</name>
    <dbReference type="NCBI Taxonomy" id="1529"/>
    <lineage>
        <taxon>Bacteria</taxon>
        <taxon>Bacillati</taxon>
        <taxon>Bacillota</taxon>
        <taxon>Clostridia</taxon>
        <taxon>Eubacteriales</taxon>
        <taxon>Clostridiaceae</taxon>
        <taxon>Clostridium</taxon>
    </lineage>
</organism>
<dbReference type="Proteomes" id="UP000246114">
    <property type="component" value="Unassembled WGS sequence"/>
</dbReference>
<dbReference type="GeneID" id="90545872"/>
<evidence type="ECO:0000313" key="5">
    <source>
        <dbReference type="Proteomes" id="UP000246114"/>
    </source>
</evidence>
<dbReference type="EMBL" id="FOOE01000009">
    <property type="protein sequence ID" value="SFF75839.1"/>
    <property type="molecule type" value="Genomic_DNA"/>
</dbReference>
<dbReference type="eggNOG" id="COG0860">
    <property type="taxonomic scope" value="Bacteria"/>
</dbReference>
<proteinExistence type="predicted"/>
<protein>
    <submittedName>
        <fullName evidence="2">Triple tyrosine motif-containing protein</fullName>
    </submittedName>
    <submittedName>
        <fullName evidence="3">Y_Y_Y domain-containing protein</fullName>
    </submittedName>
</protein>
<feature type="domain" description="Two component regulator three Y" evidence="1">
    <location>
        <begin position="414"/>
        <end position="468"/>
    </location>
</feature>
<reference evidence="2 5" key="2">
    <citation type="submission" date="2018-03" db="EMBL/GenBank/DDBJ databases">
        <title>The uncultured portion of the human microbiome is neutrally assembled.</title>
        <authorList>
            <person name="Jeraldo P."/>
            <person name="Boardman L."/>
            <person name="White B.A."/>
            <person name="Nelson H."/>
            <person name="Goldenfeld N."/>
            <person name="Chia N."/>
        </authorList>
    </citation>
    <scope>NUCLEOTIDE SEQUENCE [LARGE SCALE GENOMIC DNA]</scope>
    <source>
        <strain evidence="2">CIM:MAG 903</strain>
    </source>
</reference>
<feature type="domain" description="Two component regulator three Y" evidence="1">
    <location>
        <begin position="317"/>
        <end position="379"/>
    </location>
</feature>
<dbReference type="Proteomes" id="UP000182135">
    <property type="component" value="Unassembled WGS sequence"/>
</dbReference>
<dbReference type="AlphaFoldDB" id="A0A1I2LBK3"/>
<dbReference type="RefSeq" id="WP_027637572.1">
    <property type="nucleotide sequence ID" value="NZ_BAAACD010000005.1"/>
</dbReference>
<dbReference type="STRING" id="1529.SAMN04487885_10981"/>
<dbReference type="InterPro" id="IPR011123">
    <property type="entry name" value="Y_Y_Y"/>
</dbReference>
<feature type="domain" description="Two component regulator three Y" evidence="1">
    <location>
        <begin position="222"/>
        <end position="286"/>
    </location>
</feature>
<evidence type="ECO:0000313" key="4">
    <source>
        <dbReference type="Proteomes" id="UP000182135"/>
    </source>
</evidence>
<dbReference type="OrthoDB" id="1925648at2"/>
<feature type="domain" description="Two component regulator three Y" evidence="1">
    <location>
        <begin position="123"/>
        <end position="186"/>
    </location>
</feature>
<dbReference type="Pfam" id="PF07495">
    <property type="entry name" value="Y_Y_Y"/>
    <property type="match status" value="5"/>
</dbReference>
<feature type="domain" description="Two component regulator three Y" evidence="1">
    <location>
        <begin position="28"/>
        <end position="91"/>
    </location>
</feature>
<evidence type="ECO:0000313" key="3">
    <source>
        <dbReference type="EMBL" id="SFF75839.1"/>
    </source>
</evidence>
<keyword evidence="4" id="KW-1185">Reference proteome</keyword>
<evidence type="ECO:0000313" key="2">
    <source>
        <dbReference type="EMBL" id="PWL52462.1"/>
    </source>
</evidence>
<evidence type="ECO:0000259" key="1">
    <source>
        <dbReference type="Pfam" id="PF07495"/>
    </source>
</evidence>
<accession>A0A1I2LBK3</accession>
<name>A0A1I2LBK3_9CLOT</name>
<dbReference type="EMBL" id="QAMZ01000049">
    <property type="protein sequence ID" value="PWL52462.1"/>
    <property type="molecule type" value="Genomic_DNA"/>
</dbReference>
<gene>
    <name evidence="2" type="ORF">DBY38_11065</name>
    <name evidence="3" type="ORF">SAMN04487885_10981</name>
</gene>
<reference evidence="3 4" key="1">
    <citation type="submission" date="2016-10" db="EMBL/GenBank/DDBJ databases">
        <authorList>
            <person name="de Groot N.N."/>
        </authorList>
    </citation>
    <scope>NUCLEOTIDE SEQUENCE [LARGE SCALE GENOMIC DNA]</scope>
    <source>
        <strain evidence="3 4">NLAE-zl-G419</strain>
    </source>
</reference>
<sequence length="678" mass="79513">MNEIEIKIESQEPQKVHNGKNIIIANEYKKNLLYKFMIGNKGLWKTIKDYSEEKICTWNPINNGEYIVMVQAKEKEGKKNSIYVSRISYKIGEDDNEDIINYIRLNKDEYRVGEKLTLVVETNYTDVMYRYWIRVEDSWELIKDYSIENVLIYTIQDQGSQEILVECKNINSSNKFDDFKTVRFNVREPIPVEISGFTPLTEGDFLVDEEIAVKVDVLNKENKNVLYKFYKADKNGHVEFSQDYSTKPIFSYIEKNQGNYKLLCMIKDMYSLEEYDDRAILNYEVKPYNDVKILNFNSDMASPQLLNREISFQTLAVGGKDLRYRFLIEGIHEEDSGFTRMNTFVWKSKAEGQYTIKTFVKDVSSKEEYEAMSSMNFEITNEQYVPIKIKNIVIDKARNYVKGETITVRVDTTGGIDPLYQFKVYNEDEEVECRDYSKSNWMSFTPNKGGNYKLHIRVKDIGSTKEFDCETFECFNVQEFISGTLDYVLMNSNEYYRIKDKIALDIIAENTSNTYIKYTLTINDRIVEETQYGISKRYCFIPKVSGKYVVDIYGKNKFSKKEYDCKKQVKILVHDTLPVTDIKIKASVPVIHVNNGVDFFVESSGGRDVVYEFYLMERGDWKRVQSYSKKNFYSFMPFAEGVHKLLVLAKSFHKKSAYEDYKLYEFNVEKSTDTEDAI</sequence>